<dbReference type="GO" id="GO:0016051">
    <property type="term" value="P:carbohydrate biosynthetic process"/>
    <property type="evidence" value="ECO:0007669"/>
    <property type="project" value="InterPro"/>
</dbReference>
<dbReference type="GO" id="GO:0000139">
    <property type="term" value="C:Golgi membrane"/>
    <property type="evidence" value="ECO:0007669"/>
    <property type="project" value="UniProtKB-SubCell"/>
</dbReference>
<dbReference type="InterPro" id="IPR005331">
    <property type="entry name" value="Sulfotransferase"/>
</dbReference>
<dbReference type="GO" id="GO:0008146">
    <property type="term" value="F:sulfotransferase activity"/>
    <property type="evidence" value="ECO:0000318"/>
    <property type="project" value="GO_Central"/>
</dbReference>
<evidence type="ECO:0000256" key="5">
    <source>
        <dbReference type="ARBA" id="ARBA00022989"/>
    </source>
</evidence>
<evidence type="ECO:0000256" key="6">
    <source>
        <dbReference type="ARBA" id="ARBA00023034"/>
    </source>
</evidence>
<organism evidence="11 12">
    <name type="scientific">Daphnia pulex</name>
    <name type="common">Water flea</name>
    <dbReference type="NCBI Taxonomy" id="6669"/>
    <lineage>
        <taxon>Eukaryota</taxon>
        <taxon>Metazoa</taxon>
        <taxon>Ecdysozoa</taxon>
        <taxon>Arthropoda</taxon>
        <taxon>Crustacea</taxon>
        <taxon>Branchiopoda</taxon>
        <taxon>Diplostraca</taxon>
        <taxon>Cladocera</taxon>
        <taxon>Anomopoda</taxon>
        <taxon>Daphniidae</taxon>
        <taxon>Daphnia</taxon>
    </lineage>
</organism>
<comment type="similarity">
    <text evidence="2 9">Belongs to the sulfotransferase 2 family.</text>
</comment>
<protein>
    <recommendedName>
        <fullName evidence="9">Carbohydrate sulfotransferase</fullName>
        <ecNumber evidence="9">2.8.2.-</ecNumber>
    </recommendedName>
</protein>
<evidence type="ECO:0000313" key="11">
    <source>
        <dbReference type="EMBL" id="EFX82431.1"/>
    </source>
</evidence>
<accession>E9GDS3</accession>
<dbReference type="EMBL" id="GL732540">
    <property type="protein sequence ID" value="EFX82431.1"/>
    <property type="molecule type" value="Genomic_DNA"/>
</dbReference>
<keyword evidence="8 9" id="KW-0325">Glycoprotein</keyword>
<dbReference type="EC" id="2.8.2.-" evidence="9"/>
<keyword evidence="9" id="KW-0735">Signal-anchor</keyword>
<dbReference type="Gene3D" id="3.40.50.300">
    <property type="entry name" value="P-loop containing nucleotide triphosphate hydrolases"/>
    <property type="match status" value="1"/>
</dbReference>
<keyword evidence="10" id="KW-0732">Signal</keyword>
<keyword evidence="4" id="KW-0812">Transmembrane</keyword>
<feature type="signal peptide" evidence="10">
    <location>
        <begin position="1"/>
        <end position="32"/>
    </location>
</feature>
<dbReference type="PANTHER" id="PTHR12137">
    <property type="entry name" value="CARBOHYDRATE SULFOTRANSFERASE"/>
    <property type="match status" value="1"/>
</dbReference>
<sequence length="325" mass="37281">MRAIPRCGLHQIVTCSFVCSLSLILFLNQLCANDIGLSQAGTDFTAEEITQLERKNLIQERCGETTTEKQPKRTKVTPVRFKIEDQHRVMYCDVPKVASTYLKGLMLVLSGAVESNNLETLPRSTIHEKSPLRMFDANTLADTNQNGVGNFTKFIFVRHPFERLVSAYQDKFAGDNVFYQKAVGIAIIRKYRKEPSALSLQKGHDVTFAEFVDFIVDEWRDGRVPLDVHWRPVVDLCHPCSMEYDFIGKFETLDQDVDYLLQTLNESGLTSRLFKSPANNTKPKTTATLWRQSMKTLSRKQLNELDNIFMEDFRLFGYPQETTEK</sequence>
<keyword evidence="5" id="KW-1133">Transmembrane helix</keyword>
<name>E9GDS3_DAPPU</name>
<keyword evidence="6 9" id="KW-0333">Golgi apparatus</keyword>
<keyword evidence="12" id="KW-1185">Reference proteome</keyword>
<reference evidence="11 12" key="1">
    <citation type="journal article" date="2011" name="Science">
        <title>The ecoresponsive genome of Daphnia pulex.</title>
        <authorList>
            <person name="Colbourne J.K."/>
            <person name="Pfrender M.E."/>
            <person name="Gilbert D."/>
            <person name="Thomas W.K."/>
            <person name="Tucker A."/>
            <person name="Oakley T.H."/>
            <person name="Tokishita S."/>
            <person name="Aerts A."/>
            <person name="Arnold G.J."/>
            <person name="Basu M.K."/>
            <person name="Bauer D.J."/>
            <person name="Caceres C.E."/>
            <person name="Carmel L."/>
            <person name="Casola C."/>
            <person name="Choi J.H."/>
            <person name="Detter J.C."/>
            <person name="Dong Q."/>
            <person name="Dusheyko S."/>
            <person name="Eads B.D."/>
            <person name="Frohlich T."/>
            <person name="Geiler-Samerotte K.A."/>
            <person name="Gerlach D."/>
            <person name="Hatcher P."/>
            <person name="Jogdeo S."/>
            <person name="Krijgsveld J."/>
            <person name="Kriventseva E.V."/>
            <person name="Kultz D."/>
            <person name="Laforsch C."/>
            <person name="Lindquist E."/>
            <person name="Lopez J."/>
            <person name="Manak J.R."/>
            <person name="Muller J."/>
            <person name="Pangilinan J."/>
            <person name="Patwardhan R.P."/>
            <person name="Pitluck S."/>
            <person name="Pritham E.J."/>
            <person name="Rechtsteiner A."/>
            <person name="Rho M."/>
            <person name="Rogozin I.B."/>
            <person name="Sakarya O."/>
            <person name="Salamov A."/>
            <person name="Schaack S."/>
            <person name="Shapiro H."/>
            <person name="Shiga Y."/>
            <person name="Skalitzky C."/>
            <person name="Smith Z."/>
            <person name="Souvorov A."/>
            <person name="Sung W."/>
            <person name="Tang Z."/>
            <person name="Tsuchiya D."/>
            <person name="Tu H."/>
            <person name="Vos H."/>
            <person name="Wang M."/>
            <person name="Wolf Y.I."/>
            <person name="Yamagata H."/>
            <person name="Yamada T."/>
            <person name="Ye Y."/>
            <person name="Shaw J.R."/>
            <person name="Andrews J."/>
            <person name="Crease T.J."/>
            <person name="Tang H."/>
            <person name="Lucas S.M."/>
            <person name="Robertson H.M."/>
            <person name="Bork P."/>
            <person name="Koonin E.V."/>
            <person name="Zdobnov E.M."/>
            <person name="Grigoriev I.V."/>
            <person name="Lynch M."/>
            <person name="Boore J.L."/>
        </authorList>
    </citation>
    <scope>NUCLEOTIDE SEQUENCE [LARGE SCALE GENOMIC DNA]</scope>
</reference>
<evidence type="ECO:0000256" key="7">
    <source>
        <dbReference type="ARBA" id="ARBA00023136"/>
    </source>
</evidence>
<gene>
    <name evidence="11" type="ORF">DAPPUDRAFT_49320</name>
</gene>
<evidence type="ECO:0000256" key="2">
    <source>
        <dbReference type="ARBA" id="ARBA00006339"/>
    </source>
</evidence>
<dbReference type="InterPro" id="IPR027417">
    <property type="entry name" value="P-loop_NTPase"/>
</dbReference>
<evidence type="ECO:0000256" key="8">
    <source>
        <dbReference type="ARBA" id="ARBA00023180"/>
    </source>
</evidence>
<evidence type="ECO:0000256" key="10">
    <source>
        <dbReference type="SAM" id="SignalP"/>
    </source>
</evidence>
<keyword evidence="7" id="KW-0472">Membrane</keyword>
<dbReference type="Pfam" id="PF03567">
    <property type="entry name" value="Sulfotransfer_2"/>
    <property type="match status" value="1"/>
</dbReference>
<keyword evidence="9" id="KW-0119">Carbohydrate metabolism</keyword>
<dbReference type="SUPFAM" id="SSF52540">
    <property type="entry name" value="P-loop containing nucleoside triphosphate hydrolases"/>
    <property type="match status" value="1"/>
</dbReference>
<dbReference type="InParanoid" id="E9GDS3"/>
<evidence type="ECO:0000313" key="12">
    <source>
        <dbReference type="Proteomes" id="UP000000305"/>
    </source>
</evidence>
<dbReference type="OrthoDB" id="2019940at2759"/>
<dbReference type="InterPro" id="IPR018011">
    <property type="entry name" value="Carb_sulfotrans_8-10"/>
</dbReference>
<evidence type="ECO:0000256" key="1">
    <source>
        <dbReference type="ARBA" id="ARBA00004323"/>
    </source>
</evidence>
<dbReference type="AlphaFoldDB" id="E9GDS3"/>
<evidence type="ECO:0000256" key="4">
    <source>
        <dbReference type="ARBA" id="ARBA00022692"/>
    </source>
</evidence>
<evidence type="ECO:0000256" key="3">
    <source>
        <dbReference type="ARBA" id="ARBA00022679"/>
    </source>
</evidence>
<dbReference type="PANTHER" id="PTHR12137:SF54">
    <property type="entry name" value="CARBOHYDRATE SULFOTRANSFERASE"/>
    <property type="match status" value="1"/>
</dbReference>
<dbReference type="OMA" id="QLCANDI"/>
<dbReference type="HOGENOM" id="CLU_043398_1_2_1"/>
<dbReference type="eggNOG" id="KOG4651">
    <property type="taxonomic scope" value="Eukaryota"/>
</dbReference>
<evidence type="ECO:0000256" key="9">
    <source>
        <dbReference type="RuleBase" id="RU364020"/>
    </source>
</evidence>
<proteinExistence type="inferred from homology"/>
<comment type="subcellular location">
    <subcellularLocation>
        <location evidence="1 9">Golgi apparatus membrane</location>
        <topology evidence="1 9">Single-pass type II membrane protein</topology>
    </subcellularLocation>
</comment>
<dbReference type="KEGG" id="dpx:DAPPUDRAFT_49320"/>
<keyword evidence="3 9" id="KW-0808">Transferase</keyword>
<dbReference type="PhylomeDB" id="E9GDS3"/>
<dbReference type="Proteomes" id="UP000000305">
    <property type="component" value="Unassembled WGS sequence"/>
</dbReference>
<feature type="chain" id="PRO_5003236911" description="Carbohydrate sulfotransferase" evidence="10">
    <location>
        <begin position="33"/>
        <end position="325"/>
    </location>
</feature>